<gene>
    <name evidence="3" type="ORF">N0V87_005332</name>
</gene>
<evidence type="ECO:0000313" key="3">
    <source>
        <dbReference type="EMBL" id="KAJ4336468.1"/>
    </source>
</evidence>
<keyword evidence="2" id="KW-0732">Signal</keyword>
<proteinExistence type="predicted"/>
<keyword evidence="4" id="KW-1185">Reference proteome</keyword>
<dbReference type="Proteomes" id="UP001140562">
    <property type="component" value="Unassembled WGS sequence"/>
</dbReference>
<comment type="caution">
    <text evidence="3">The sequence shown here is derived from an EMBL/GenBank/DDBJ whole genome shotgun (WGS) entry which is preliminary data.</text>
</comment>
<evidence type="ECO:0000313" key="4">
    <source>
        <dbReference type="Proteomes" id="UP001140562"/>
    </source>
</evidence>
<organism evidence="3 4">
    <name type="scientific">Didymella glomerata</name>
    <dbReference type="NCBI Taxonomy" id="749621"/>
    <lineage>
        <taxon>Eukaryota</taxon>
        <taxon>Fungi</taxon>
        <taxon>Dikarya</taxon>
        <taxon>Ascomycota</taxon>
        <taxon>Pezizomycotina</taxon>
        <taxon>Dothideomycetes</taxon>
        <taxon>Pleosporomycetidae</taxon>
        <taxon>Pleosporales</taxon>
        <taxon>Pleosporineae</taxon>
        <taxon>Didymellaceae</taxon>
        <taxon>Didymella</taxon>
    </lineage>
</organism>
<protein>
    <submittedName>
        <fullName evidence="3">Uncharacterized protein</fullName>
    </submittedName>
</protein>
<sequence length="339" mass="35795">MKTVAIVAALAATFNSALADVICNSEVVHYKPRMISAAEKDGLANTIDEVCGNASEASVQKQFQSTVFSRTRTADTFNMETCMAGLHSIVEECLAGKNAGGGSFITDGLTVEVHLDSLNNGARDLGVVEEKITKKPKSSAPKSKPNPEKRIPAKPRPANPTPVKPTPSVAKPDKTPPAGKACPLQPGKGKETGSGKGNGGKKGPAKVVRDLISKLLRRAGSTGKPSSDYGSDCDLEEMADGGAWGVDTWRGWRIPAHGKGPEKAESFAKDNAPTLWRYLQERTLTKPGSKYHAEDVAMLYAIEAGAVKGNTKFPPGSKIAAWGKVGTMPRGDKMPPCTN</sequence>
<feature type="chain" id="PRO_5040951695" evidence="2">
    <location>
        <begin position="20"/>
        <end position="339"/>
    </location>
</feature>
<name>A0A9W9BZK2_9PLEO</name>
<dbReference type="OrthoDB" id="3790293at2759"/>
<feature type="region of interest" description="Disordered" evidence="1">
    <location>
        <begin position="128"/>
        <end position="206"/>
    </location>
</feature>
<accession>A0A9W9BZK2</accession>
<feature type="non-terminal residue" evidence="3">
    <location>
        <position position="1"/>
    </location>
</feature>
<evidence type="ECO:0000256" key="1">
    <source>
        <dbReference type="SAM" id="MobiDB-lite"/>
    </source>
</evidence>
<evidence type="ECO:0000256" key="2">
    <source>
        <dbReference type="SAM" id="SignalP"/>
    </source>
</evidence>
<feature type="signal peptide" evidence="2">
    <location>
        <begin position="1"/>
        <end position="19"/>
    </location>
</feature>
<dbReference type="EMBL" id="JAPEUV010000048">
    <property type="protein sequence ID" value="KAJ4336468.1"/>
    <property type="molecule type" value="Genomic_DNA"/>
</dbReference>
<feature type="compositionally biased region" description="Pro residues" evidence="1">
    <location>
        <begin position="154"/>
        <end position="165"/>
    </location>
</feature>
<reference evidence="3" key="1">
    <citation type="submission" date="2022-10" db="EMBL/GenBank/DDBJ databases">
        <title>Tapping the CABI collections for fungal endophytes: first genome assemblies for Collariella, Neodidymelliopsis, Ascochyta clinopodiicola, Didymella pomorum, Didymosphaeria variabile, Neocosmospora piperis and Neocucurbitaria cava.</title>
        <authorList>
            <person name="Hill R."/>
        </authorList>
    </citation>
    <scope>NUCLEOTIDE SEQUENCE</scope>
    <source>
        <strain evidence="3">IMI 360193</strain>
    </source>
</reference>
<dbReference type="AlphaFoldDB" id="A0A9W9BZK2"/>